<dbReference type="SMART" id="SM00479">
    <property type="entry name" value="EXOIII"/>
    <property type="match status" value="1"/>
</dbReference>
<keyword evidence="9" id="KW-1133">Transmembrane helix</keyword>
<dbReference type="CDD" id="cd06144">
    <property type="entry name" value="REX4_like"/>
    <property type="match status" value="1"/>
</dbReference>
<evidence type="ECO:0000313" key="11">
    <source>
        <dbReference type="Proteomes" id="UP001652740"/>
    </source>
</evidence>
<dbReference type="Gene3D" id="3.30.420.10">
    <property type="entry name" value="Ribonuclease H-like superfamily/Ribonuclease H"/>
    <property type="match status" value="1"/>
</dbReference>
<keyword evidence="4" id="KW-0540">Nuclease</keyword>
<feature type="domain" description="Exonuclease" evidence="10">
    <location>
        <begin position="171"/>
        <end position="332"/>
    </location>
</feature>
<accession>A0A6J1WU49</accession>
<evidence type="ECO:0000256" key="4">
    <source>
        <dbReference type="ARBA" id="ARBA00022722"/>
    </source>
</evidence>
<keyword evidence="11" id="KW-1185">Reference proteome</keyword>
<evidence type="ECO:0000259" key="10">
    <source>
        <dbReference type="SMART" id="SM00479"/>
    </source>
</evidence>
<dbReference type="InterPro" id="IPR012337">
    <property type="entry name" value="RNaseH-like_sf"/>
</dbReference>
<evidence type="ECO:0000256" key="1">
    <source>
        <dbReference type="ARBA" id="ARBA00004123"/>
    </source>
</evidence>
<keyword evidence="7" id="KW-0539">Nucleus</keyword>
<dbReference type="AlphaFoldDB" id="A0A6J1WU49"/>
<name>A0A6J1WU49_GALME</name>
<dbReference type="InterPro" id="IPR013520">
    <property type="entry name" value="Ribonucl_H"/>
</dbReference>
<protein>
    <recommendedName>
        <fullName evidence="3">RNA exonuclease 4</fullName>
    </recommendedName>
</protein>
<dbReference type="GeneID" id="113518710"/>
<evidence type="ECO:0000256" key="6">
    <source>
        <dbReference type="ARBA" id="ARBA00022839"/>
    </source>
</evidence>
<keyword evidence="9" id="KW-0812">Transmembrane</keyword>
<evidence type="ECO:0000256" key="3">
    <source>
        <dbReference type="ARBA" id="ARBA00016937"/>
    </source>
</evidence>
<keyword evidence="9" id="KW-0472">Membrane</keyword>
<evidence type="ECO:0000256" key="9">
    <source>
        <dbReference type="SAM" id="Phobius"/>
    </source>
</evidence>
<feature type="region of interest" description="Disordered" evidence="8">
    <location>
        <begin position="121"/>
        <end position="150"/>
    </location>
</feature>
<dbReference type="KEGG" id="gmw:113518710"/>
<evidence type="ECO:0000256" key="7">
    <source>
        <dbReference type="ARBA" id="ARBA00023242"/>
    </source>
</evidence>
<comment type="similarity">
    <text evidence="2">Belongs to the REXO4 family.</text>
</comment>
<dbReference type="GO" id="GO:0008408">
    <property type="term" value="F:3'-5' exonuclease activity"/>
    <property type="evidence" value="ECO:0007669"/>
    <property type="project" value="InterPro"/>
</dbReference>
<dbReference type="FunCoup" id="A0A6J1WU49">
    <property type="interactions" value="1643"/>
</dbReference>
<evidence type="ECO:0000256" key="2">
    <source>
        <dbReference type="ARBA" id="ARBA00010489"/>
    </source>
</evidence>
<keyword evidence="5" id="KW-0378">Hydrolase</keyword>
<dbReference type="GO" id="GO:0005634">
    <property type="term" value="C:nucleus"/>
    <property type="evidence" value="ECO:0007669"/>
    <property type="project" value="UniProtKB-SubCell"/>
</dbReference>
<dbReference type="RefSeq" id="XP_026759479.2">
    <property type="nucleotide sequence ID" value="XM_026903678.2"/>
</dbReference>
<dbReference type="InterPro" id="IPR036397">
    <property type="entry name" value="RNaseH_sf"/>
</dbReference>
<proteinExistence type="inferred from homology"/>
<feature type="transmembrane region" description="Helical" evidence="9">
    <location>
        <begin position="12"/>
        <end position="39"/>
    </location>
</feature>
<dbReference type="InterPro" id="IPR047021">
    <property type="entry name" value="REXO1/3/4-like"/>
</dbReference>
<feature type="compositionally biased region" description="Basic and acidic residues" evidence="8">
    <location>
        <begin position="130"/>
        <end position="144"/>
    </location>
</feature>
<dbReference type="Proteomes" id="UP001652740">
    <property type="component" value="Unplaced"/>
</dbReference>
<dbReference type="InParanoid" id="A0A6J1WU49"/>
<evidence type="ECO:0000256" key="8">
    <source>
        <dbReference type="SAM" id="MobiDB-lite"/>
    </source>
</evidence>
<dbReference type="SUPFAM" id="SSF53098">
    <property type="entry name" value="Ribonuclease H-like"/>
    <property type="match status" value="1"/>
</dbReference>
<dbReference type="PANTHER" id="PTHR12801:SF158">
    <property type="entry name" value="RNA EXONUCLEASE 4"/>
    <property type="match status" value="1"/>
</dbReference>
<dbReference type="InterPro" id="IPR037431">
    <property type="entry name" value="REX4_DEDDh_dom"/>
</dbReference>
<reference evidence="12" key="1">
    <citation type="submission" date="2025-08" db="UniProtKB">
        <authorList>
            <consortium name="RefSeq"/>
        </authorList>
    </citation>
    <scope>IDENTIFICATION</scope>
    <source>
        <tissue evidence="12">Whole larvae</tissue>
    </source>
</reference>
<organism evidence="11 12">
    <name type="scientific">Galleria mellonella</name>
    <name type="common">Greater wax moth</name>
    <dbReference type="NCBI Taxonomy" id="7137"/>
    <lineage>
        <taxon>Eukaryota</taxon>
        <taxon>Metazoa</taxon>
        <taxon>Ecdysozoa</taxon>
        <taxon>Arthropoda</taxon>
        <taxon>Hexapoda</taxon>
        <taxon>Insecta</taxon>
        <taxon>Pterygota</taxon>
        <taxon>Neoptera</taxon>
        <taxon>Endopterygota</taxon>
        <taxon>Lepidoptera</taxon>
        <taxon>Glossata</taxon>
        <taxon>Ditrysia</taxon>
        <taxon>Pyraloidea</taxon>
        <taxon>Pyralidae</taxon>
        <taxon>Galleriinae</taxon>
        <taxon>Galleria</taxon>
    </lineage>
</organism>
<keyword evidence="6" id="KW-0269">Exonuclease</keyword>
<evidence type="ECO:0000256" key="5">
    <source>
        <dbReference type="ARBA" id="ARBA00022801"/>
    </source>
</evidence>
<evidence type="ECO:0000313" key="12">
    <source>
        <dbReference type="RefSeq" id="XP_026759479.2"/>
    </source>
</evidence>
<dbReference type="Pfam" id="PF00929">
    <property type="entry name" value="RNase_T"/>
    <property type="match status" value="1"/>
</dbReference>
<comment type="subcellular location">
    <subcellularLocation>
        <location evidence="1">Nucleus</location>
    </subcellularLocation>
</comment>
<dbReference type="PANTHER" id="PTHR12801">
    <property type="entry name" value="RNA EXONUCLEASE REXO1 / RECO3 FAMILY MEMBER-RELATED"/>
    <property type="match status" value="1"/>
</dbReference>
<dbReference type="GO" id="GO:0003676">
    <property type="term" value="F:nucleic acid binding"/>
    <property type="evidence" value="ECO:0007669"/>
    <property type="project" value="InterPro"/>
</dbReference>
<dbReference type="GO" id="GO:0006364">
    <property type="term" value="P:rRNA processing"/>
    <property type="evidence" value="ECO:0007669"/>
    <property type="project" value="InterPro"/>
</dbReference>
<sequence length="347" mass="39826">MSNHYFVDICYLLLFVVDFVLNFVYIISNNLLIILQLLYKHIFNVNMTEKGKKRKRITENKTVTARGAINANWQKLLSSNLIMDKNTEKPVQEDTKHYTGAFRRTRKKQAKELNSTVESNLKSLNLRTDTNSKPDKSHSTDNLEHSSVVINNNVTKSSDLDLKNKKNNLTKFIAMDCEMVGVGSDGNDHMLARVSLVNKFGDCIYDKYVKAREEVTDYRTNVSGIRREDLLNGEDFTVVQKEVAELIRGRVLVGHSLKSDLSVLFLSHPKRNIRDTSRYKPFRKITKGSTPSLKRLAKEILGIEIQHGEHSSVEDARAAMQLYCTVAKKWESVMSEKRGYNKKFLEE</sequence>
<gene>
    <name evidence="12" type="primary">LOC113518710</name>
</gene>